<evidence type="ECO:0000313" key="1">
    <source>
        <dbReference type="EMBL" id="KAI9913796.1"/>
    </source>
</evidence>
<sequence length="111" mass="13041">MRLVSLYGDMYTVYGDTHSMKILYILWKELSLDCNASIFFDIKCYNSCDPFRHRFPVALSCTNLVKRLYSVNGFERVEIRKPQLHSTEMCKTCKRNPEIFPFLSRRGTATL</sequence>
<organism evidence="1 2">
    <name type="scientific">Peronosclerospora sorghi</name>
    <dbReference type="NCBI Taxonomy" id="230839"/>
    <lineage>
        <taxon>Eukaryota</taxon>
        <taxon>Sar</taxon>
        <taxon>Stramenopiles</taxon>
        <taxon>Oomycota</taxon>
        <taxon>Peronosporomycetes</taxon>
        <taxon>Peronosporales</taxon>
        <taxon>Peronosporaceae</taxon>
        <taxon>Peronosclerospora</taxon>
    </lineage>
</organism>
<name>A0ACC0W636_9STRA</name>
<proteinExistence type="predicted"/>
<accession>A0ACC0W636</accession>
<keyword evidence="2" id="KW-1185">Reference proteome</keyword>
<protein>
    <submittedName>
        <fullName evidence="1">Uncharacterized protein</fullName>
    </submittedName>
</protein>
<gene>
    <name evidence="1" type="ORF">PsorP6_005327</name>
</gene>
<reference evidence="1 2" key="1">
    <citation type="journal article" date="2022" name="bioRxiv">
        <title>The genome of the oomycete Peronosclerospora sorghi, a cosmopolitan pathogen of maize and sorghum, is inflated with dispersed pseudogenes.</title>
        <authorList>
            <person name="Fletcher K."/>
            <person name="Martin F."/>
            <person name="Isakeit T."/>
            <person name="Cavanaugh K."/>
            <person name="Magill C."/>
            <person name="Michelmore R."/>
        </authorList>
    </citation>
    <scope>NUCLEOTIDE SEQUENCE [LARGE SCALE GENOMIC DNA]</scope>
    <source>
        <strain evidence="1">P6</strain>
    </source>
</reference>
<comment type="caution">
    <text evidence="1">The sequence shown here is derived from an EMBL/GenBank/DDBJ whole genome shotgun (WGS) entry which is preliminary data.</text>
</comment>
<dbReference type="EMBL" id="CM047583">
    <property type="protein sequence ID" value="KAI9913796.1"/>
    <property type="molecule type" value="Genomic_DNA"/>
</dbReference>
<evidence type="ECO:0000313" key="2">
    <source>
        <dbReference type="Proteomes" id="UP001163321"/>
    </source>
</evidence>
<dbReference type="Proteomes" id="UP001163321">
    <property type="component" value="Chromosome 4"/>
</dbReference>